<dbReference type="AlphaFoldDB" id="A0A6C0P3L9"/>
<dbReference type="GO" id="GO:0009251">
    <property type="term" value="P:glucan catabolic process"/>
    <property type="evidence" value="ECO:0007669"/>
    <property type="project" value="TreeGrafter"/>
</dbReference>
<keyword evidence="6" id="KW-1185">Reference proteome</keyword>
<dbReference type="InterPro" id="IPR001547">
    <property type="entry name" value="Glyco_hydro_5"/>
</dbReference>
<dbReference type="Gene3D" id="3.20.20.80">
    <property type="entry name" value="Glycosidases"/>
    <property type="match status" value="1"/>
</dbReference>
<organism evidence="5 6">
    <name type="scientific">Paenibacillus rhizovicinus</name>
    <dbReference type="NCBI Taxonomy" id="2704463"/>
    <lineage>
        <taxon>Bacteria</taxon>
        <taxon>Bacillati</taxon>
        <taxon>Bacillota</taxon>
        <taxon>Bacilli</taxon>
        <taxon>Bacillales</taxon>
        <taxon>Paenibacillaceae</taxon>
        <taxon>Paenibacillus</taxon>
    </lineage>
</organism>
<dbReference type="EMBL" id="CP048286">
    <property type="protein sequence ID" value="QHW32866.1"/>
    <property type="molecule type" value="Genomic_DNA"/>
</dbReference>
<reference evidence="5 6" key="1">
    <citation type="submission" date="2020-02" db="EMBL/GenBank/DDBJ databases">
        <title>Paenibacillus sp. nov., isolated from rhizosphere soil of tomato.</title>
        <authorList>
            <person name="Weon H.-Y."/>
            <person name="Lee S.A."/>
        </authorList>
    </citation>
    <scope>NUCLEOTIDE SEQUENCE [LARGE SCALE GENOMIC DNA]</scope>
    <source>
        <strain evidence="5 6">14171R-81</strain>
    </source>
</reference>
<proteinExistence type="inferred from homology"/>
<keyword evidence="2 3" id="KW-0326">Glycosidase</keyword>
<dbReference type="PANTHER" id="PTHR31297">
    <property type="entry name" value="GLUCAN ENDO-1,6-BETA-GLUCOSIDASE B"/>
    <property type="match status" value="1"/>
</dbReference>
<evidence type="ECO:0000259" key="4">
    <source>
        <dbReference type="Pfam" id="PF00150"/>
    </source>
</evidence>
<evidence type="ECO:0000313" key="5">
    <source>
        <dbReference type="EMBL" id="QHW32866.1"/>
    </source>
</evidence>
<accession>A0A6C0P3L9</accession>
<evidence type="ECO:0000256" key="1">
    <source>
        <dbReference type="ARBA" id="ARBA00022801"/>
    </source>
</evidence>
<dbReference type="GO" id="GO:0008422">
    <property type="term" value="F:beta-glucosidase activity"/>
    <property type="evidence" value="ECO:0007669"/>
    <property type="project" value="TreeGrafter"/>
</dbReference>
<evidence type="ECO:0000313" key="6">
    <source>
        <dbReference type="Proteomes" id="UP000479114"/>
    </source>
</evidence>
<gene>
    <name evidence="5" type="ORF">GZH47_20010</name>
</gene>
<keyword evidence="1 3" id="KW-0378">Hydrolase</keyword>
<dbReference type="SUPFAM" id="SSF51445">
    <property type="entry name" value="(Trans)glycosidases"/>
    <property type="match status" value="1"/>
</dbReference>
<dbReference type="GO" id="GO:0009986">
    <property type="term" value="C:cell surface"/>
    <property type="evidence" value="ECO:0007669"/>
    <property type="project" value="TreeGrafter"/>
</dbReference>
<dbReference type="Proteomes" id="UP000479114">
    <property type="component" value="Chromosome"/>
</dbReference>
<sequence>MDFLKVEGRRIVDSRGHEVRLRGFSFASWLNWENFILGMPGHETGVRQALVRVLGAERAQYFFTSFLNCFIGEEDFRFIRNLGCNLVRIPFNYRHFESDDAPFVYLSEGFAWLDKAVSWARDNGIYLILDMHAAQGGQNPNFHSDTITGAAAFWEHQSHRDRAAALWKEIARRYRDEPVIAGYDLLNEPIPPQISQLNRFYREAVQAIREVDERHIVFIEGDGYATRFEGLDDPFDGNAVYSMHFYSVCGMGNMEYPGIDDHNGQYWDREALKREYIERTAFMRKHGVPNWFGETSATFPASVSEASRMRFLEDTLSIAEELGDSWTFGIYKDLGKTGIVHIDPESDWVRRTAPVSRAIDALHCNPFADHAGENEWIALCRGLGEHLHQTIGSLNGSPTAEELARKLLFYLNECIAPVQLQVPFAEQFSGLSEEEIDSMMQSFSLRNCRPHEGWVDIVRKTTGADA</sequence>
<feature type="domain" description="Glycoside hydrolase family 5" evidence="4">
    <location>
        <begin position="72"/>
        <end position="327"/>
    </location>
</feature>
<evidence type="ECO:0000256" key="2">
    <source>
        <dbReference type="ARBA" id="ARBA00023295"/>
    </source>
</evidence>
<comment type="similarity">
    <text evidence="3">Belongs to the glycosyl hydrolase 5 (cellulase A) family.</text>
</comment>
<dbReference type="InterPro" id="IPR017853">
    <property type="entry name" value="GH"/>
</dbReference>
<dbReference type="KEGG" id="prz:GZH47_20010"/>
<dbReference type="RefSeq" id="WP_162642707.1">
    <property type="nucleotide sequence ID" value="NZ_CP048286.1"/>
</dbReference>
<evidence type="ECO:0000256" key="3">
    <source>
        <dbReference type="RuleBase" id="RU361153"/>
    </source>
</evidence>
<name>A0A6C0P3L9_9BACL</name>
<dbReference type="GO" id="GO:0005576">
    <property type="term" value="C:extracellular region"/>
    <property type="evidence" value="ECO:0007669"/>
    <property type="project" value="TreeGrafter"/>
</dbReference>
<dbReference type="PANTHER" id="PTHR31297:SF13">
    <property type="entry name" value="PUTATIVE-RELATED"/>
    <property type="match status" value="1"/>
</dbReference>
<dbReference type="InterPro" id="IPR050386">
    <property type="entry name" value="Glycosyl_hydrolase_5"/>
</dbReference>
<dbReference type="Pfam" id="PF00150">
    <property type="entry name" value="Cellulase"/>
    <property type="match status" value="1"/>
</dbReference>
<protein>
    <submittedName>
        <fullName evidence="5">Glycoside hydrolase family 5 protein</fullName>
    </submittedName>
</protein>